<name>A0A0A9ZIG2_LYGHE</name>
<organism evidence="2">
    <name type="scientific">Lygus hesperus</name>
    <name type="common">Western plant bug</name>
    <dbReference type="NCBI Taxonomy" id="30085"/>
    <lineage>
        <taxon>Eukaryota</taxon>
        <taxon>Metazoa</taxon>
        <taxon>Ecdysozoa</taxon>
        <taxon>Arthropoda</taxon>
        <taxon>Hexapoda</taxon>
        <taxon>Insecta</taxon>
        <taxon>Pterygota</taxon>
        <taxon>Neoptera</taxon>
        <taxon>Paraneoptera</taxon>
        <taxon>Hemiptera</taxon>
        <taxon>Heteroptera</taxon>
        <taxon>Panheteroptera</taxon>
        <taxon>Cimicomorpha</taxon>
        <taxon>Miridae</taxon>
        <taxon>Mirini</taxon>
        <taxon>Lygus</taxon>
    </lineage>
</organism>
<feature type="non-terminal residue" evidence="2">
    <location>
        <position position="1"/>
    </location>
</feature>
<sequence>AVIMMIKFGLLLAGFAVMCFANQNDVKLDGDNWKWVMENFSGFNLWTRNETFTITTDSDSTIMLSCKEIRVTKRKGNTCPEGKLIFNDGVSSATYCGSHENVLIHSKSSKMVADYVIPQNSGGVFYCEGKSVHPPKSYETVTVKPGASIKVTSPETTEKDEDKAYSFSSTTGSPITLKCTMKLDKPLRTGQCAKEILTIDSGNGPQESCGKGQVSATGTTIKMRVETLRATKGQVSCVVKG</sequence>
<gene>
    <name evidence="2" type="primary">sprT_0</name>
    <name evidence="2" type="ORF">CM83_77379</name>
</gene>
<reference evidence="2" key="2">
    <citation type="submission" date="2014-07" db="EMBL/GenBank/DDBJ databases">
        <authorList>
            <person name="Hull J."/>
        </authorList>
    </citation>
    <scope>NUCLEOTIDE SEQUENCE</scope>
</reference>
<feature type="chain" id="PRO_5002052857" evidence="1">
    <location>
        <begin position="22"/>
        <end position="241"/>
    </location>
</feature>
<protein>
    <submittedName>
        <fullName evidence="2">Protein sprT</fullName>
    </submittedName>
</protein>
<evidence type="ECO:0000313" key="2">
    <source>
        <dbReference type="EMBL" id="JAG42720.1"/>
    </source>
</evidence>
<feature type="signal peptide" evidence="1">
    <location>
        <begin position="1"/>
        <end position="21"/>
    </location>
</feature>
<reference evidence="2" key="1">
    <citation type="journal article" date="2014" name="PLoS ONE">
        <title>Transcriptome-Based Identification of ABC Transporters in the Western Tarnished Plant Bug Lygus hesperus.</title>
        <authorList>
            <person name="Hull J.J."/>
            <person name="Chaney K."/>
            <person name="Geib S.M."/>
            <person name="Fabrick J.A."/>
            <person name="Brent C.S."/>
            <person name="Walsh D."/>
            <person name="Lavine L.C."/>
        </authorList>
    </citation>
    <scope>NUCLEOTIDE SEQUENCE</scope>
</reference>
<proteinExistence type="predicted"/>
<evidence type="ECO:0000256" key="1">
    <source>
        <dbReference type="SAM" id="SignalP"/>
    </source>
</evidence>
<dbReference type="EMBL" id="GBHO01000884">
    <property type="protein sequence ID" value="JAG42720.1"/>
    <property type="molecule type" value="Transcribed_RNA"/>
</dbReference>
<dbReference type="AlphaFoldDB" id="A0A0A9ZIG2"/>
<accession>A0A0A9ZIG2</accession>
<keyword evidence="1" id="KW-0732">Signal</keyword>